<dbReference type="PANTHER" id="PTHR34876">
    <property type="match status" value="1"/>
</dbReference>
<feature type="binding site" evidence="9">
    <location>
        <position position="390"/>
    </location>
    <ligand>
        <name>substrate</name>
    </ligand>
</feature>
<evidence type="ECO:0000256" key="3">
    <source>
        <dbReference type="ARBA" id="ARBA00023001"/>
    </source>
</evidence>
<evidence type="ECO:0000256" key="10">
    <source>
        <dbReference type="PROSITE-ProRule" id="PRU10056"/>
    </source>
</evidence>
<dbReference type="SUPFAM" id="SSF51989">
    <property type="entry name" value="Glycosyl hydrolases family 6, cellulases"/>
    <property type="match status" value="1"/>
</dbReference>
<dbReference type="PROSITE" id="PS00655">
    <property type="entry name" value="GLYCOSYL_HYDROL_F6_1"/>
    <property type="match status" value="1"/>
</dbReference>
<evidence type="ECO:0000256" key="1">
    <source>
        <dbReference type="ARBA" id="ARBA00022729"/>
    </source>
</evidence>
<feature type="active site" description="Proton acceptor" evidence="8">
    <location>
        <position position="396"/>
    </location>
</feature>
<dbReference type="EMBL" id="CP000481">
    <property type="protein sequence ID" value="ABK51910.1"/>
    <property type="molecule type" value="Genomic_DNA"/>
</dbReference>
<keyword evidence="14" id="KW-1185">Reference proteome</keyword>
<keyword evidence="3 12" id="KW-0136">Cellulose degradation</keyword>
<dbReference type="PANTHER" id="PTHR34876:SF4">
    <property type="entry name" value="1,4-BETA-D-GLUCAN CELLOBIOHYDROLASE C-RELATED"/>
    <property type="match status" value="1"/>
</dbReference>
<dbReference type="InterPro" id="IPR036434">
    <property type="entry name" value="Beta_cellobiohydrolase_sf"/>
</dbReference>
<evidence type="ECO:0000313" key="13">
    <source>
        <dbReference type="EMBL" id="ABK51910.1"/>
    </source>
</evidence>
<sequence length="469" mass="50746">MGTYPIRSVSGGVALAACAVLTMTTAAAATPIHDASSPHTIPPHARLYTPPPDKGAIKQITDLLKARDVRDARLIAEMISTPQAVWFTGGTPDQVRRDVHRVVTKAAAHHAIPVLVAYNIPFRDCSQYSAGGAVDTAAYEAWIDGFAAGIGDKRAIVLLEPDSLGIIPYNTDINGNAEWCKPDLSGTGLTPDEANQARYDQLNYAVDALEAHRNVSVYLDGTHSGWLGVGDIAQRLVRAGVQRAQGFFVNVSNYQTTERQIKYGTWISECIAFANDPEEGGWRLGHYSWCASQYYPANPNDFSTWVQTDQWYASNLGTAVPTTHFVIDTSRNGRGPNDMTAYAAAPYNQPASVISALQGGSWCNPPGRGLGLRPTVNTGVPLLDAYLWVKIPGESDGQCDAAGGARAWDYSAYTEPGWPTDPSQQALFDPLWGLYDPPAGQWFPQQALQLAQLAVPPLQPQWPVPPVHH</sequence>
<dbReference type="Proteomes" id="UP000008221">
    <property type="component" value="Chromosome"/>
</dbReference>
<organism evidence="13 14">
    <name type="scientific">Acidothermus cellulolyticus (strain ATCC 43068 / DSM 8971 / 11B)</name>
    <dbReference type="NCBI Taxonomy" id="351607"/>
    <lineage>
        <taxon>Bacteria</taxon>
        <taxon>Bacillati</taxon>
        <taxon>Actinomycetota</taxon>
        <taxon>Actinomycetes</taxon>
        <taxon>Acidothermales</taxon>
        <taxon>Acidothermaceae</taxon>
        <taxon>Acidothermus</taxon>
    </lineage>
</organism>
<dbReference type="KEGG" id="ace:Acel_0135"/>
<comment type="similarity">
    <text evidence="12">Belongs to the glycosyl hydrolase family 6.</text>
</comment>
<feature type="active site" description="Proton donor" evidence="8 11">
    <location>
        <position position="162"/>
    </location>
</feature>
<dbReference type="CAZy" id="GH6">
    <property type="family name" value="Glycoside Hydrolase Family 6"/>
</dbReference>
<protein>
    <recommendedName>
        <fullName evidence="12">Glucanase</fullName>
        <ecNumber evidence="12">3.2.1.-</ecNumber>
    </recommendedName>
</protein>
<dbReference type="PRINTS" id="PR00733">
    <property type="entry name" value="GLHYDRLASE6"/>
</dbReference>
<evidence type="ECO:0000256" key="2">
    <source>
        <dbReference type="ARBA" id="ARBA00022801"/>
    </source>
</evidence>
<dbReference type="STRING" id="351607.Acel_0135"/>
<dbReference type="PIRSF" id="PIRSF001100">
    <property type="entry name" value="Beta_cellobiohydrolase"/>
    <property type="match status" value="1"/>
</dbReference>
<dbReference type="InParanoid" id="A0LR50"/>
<reference evidence="13 14" key="1">
    <citation type="journal article" date="2009" name="Genome Res.">
        <title>Complete genome of the cellulolytic thermophile Acidothermus cellulolyticus 11B provides insights into its ecophysiological and evolutionary adaptations.</title>
        <authorList>
            <person name="Barabote R.D."/>
            <person name="Xie G."/>
            <person name="Leu D.H."/>
            <person name="Normand P."/>
            <person name="Necsulea A."/>
            <person name="Daubin V."/>
            <person name="Medigue C."/>
            <person name="Adney W.S."/>
            <person name="Xu X.C."/>
            <person name="Lapidus A."/>
            <person name="Parales R.E."/>
            <person name="Detter C."/>
            <person name="Pujic P."/>
            <person name="Bruce D."/>
            <person name="Lavire C."/>
            <person name="Challacombe J.F."/>
            <person name="Brettin T.S."/>
            <person name="Berry A.M."/>
        </authorList>
    </citation>
    <scope>NUCLEOTIDE SEQUENCE [LARGE SCALE GENOMIC DNA]</scope>
    <source>
        <strain evidence="14">ATCC 43068 / DSM 8971 / 11B</strain>
    </source>
</reference>
<dbReference type="PROSITE" id="PS51257">
    <property type="entry name" value="PROKAR_LIPOPROTEIN"/>
    <property type="match status" value="1"/>
</dbReference>
<evidence type="ECO:0000256" key="6">
    <source>
        <dbReference type="ARBA" id="ARBA00023295"/>
    </source>
</evidence>
<keyword evidence="7 12" id="KW-0624">Polysaccharide degradation</keyword>
<feature type="binding site" evidence="9">
    <location>
        <position position="226"/>
    </location>
    <ligand>
        <name>substrate</name>
    </ligand>
</feature>
<dbReference type="InterPro" id="IPR016288">
    <property type="entry name" value="Beta_cellobiohydrolase"/>
</dbReference>
<feature type="binding site" evidence="9">
    <location>
        <position position="86"/>
    </location>
    <ligand>
        <name>substrate</name>
    </ligand>
</feature>
<feature type="signal peptide" evidence="12">
    <location>
        <begin position="1"/>
        <end position="28"/>
    </location>
</feature>
<keyword evidence="5 12" id="KW-0119">Carbohydrate metabolism</keyword>
<feature type="active site" evidence="10">
    <location>
        <position position="124"/>
    </location>
</feature>
<keyword evidence="1 12" id="KW-0732">Signal</keyword>
<evidence type="ECO:0000256" key="11">
    <source>
        <dbReference type="PROSITE-ProRule" id="PRU10057"/>
    </source>
</evidence>
<keyword evidence="4" id="KW-1015">Disulfide bond</keyword>
<feature type="binding site" evidence="9">
    <location>
        <position position="223"/>
    </location>
    <ligand>
        <name>substrate</name>
    </ligand>
</feature>
<dbReference type="GO" id="GO:0004553">
    <property type="term" value="F:hydrolase activity, hydrolyzing O-glycosyl compounds"/>
    <property type="evidence" value="ECO:0007669"/>
    <property type="project" value="InterPro"/>
</dbReference>
<evidence type="ECO:0000256" key="5">
    <source>
        <dbReference type="ARBA" id="ARBA00023277"/>
    </source>
</evidence>
<keyword evidence="2 12" id="KW-0378">Hydrolase</keyword>
<dbReference type="AlphaFoldDB" id="A0LR50"/>
<accession>A0LR50</accession>
<evidence type="ECO:0000256" key="12">
    <source>
        <dbReference type="RuleBase" id="RU361186"/>
    </source>
</evidence>
<dbReference type="SMR" id="A0LR50"/>
<dbReference type="Pfam" id="PF01341">
    <property type="entry name" value="Glyco_hydro_6"/>
    <property type="match status" value="1"/>
</dbReference>
<dbReference type="HOGENOM" id="CLU_015488_2_0_11"/>
<gene>
    <name evidence="13" type="ordered locus">Acel_0135</name>
</gene>
<feature type="chain" id="PRO_5005120876" description="Glucanase" evidence="12">
    <location>
        <begin position="29"/>
        <end position="469"/>
    </location>
</feature>
<evidence type="ECO:0000256" key="8">
    <source>
        <dbReference type="PIRSR" id="PIRSR001100-1"/>
    </source>
</evidence>
<dbReference type="GO" id="GO:0030245">
    <property type="term" value="P:cellulose catabolic process"/>
    <property type="evidence" value="ECO:0007669"/>
    <property type="project" value="UniProtKB-KW"/>
</dbReference>
<dbReference type="RefSeq" id="WP_011718974.1">
    <property type="nucleotide sequence ID" value="NC_008578.1"/>
</dbReference>
<evidence type="ECO:0000313" key="14">
    <source>
        <dbReference type="Proteomes" id="UP000008221"/>
    </source>
</evidence>
<dbReference type="PROSITE" id="PS00656">
    <property type="entry name" value="GLYCOSYL_HYDROL_F6_2"/>
    <property type="match status" value="1"/>
</dbReference>
<keyword evidence="6 12" id="KW-0326">Glycosidase</keyword>
<dbReference type="InterPro" id="IPR001524">
    <property type="entry name" value="Glyco_hydro_6_CS"/>
</dbReference>
<proteinExistence type="inferred from homology"/>
<feature type="binding site" evidence="9">
    <location>
        <position position="253"/>
    </location>
    <ligand>
        <name>substrate</name>
    </ligand>
</feature>
<dbReference type="eggNOG" id="COG5297">
    <property type="taxonomic scope" value="Bacteria"/>
</dbReference>
<feature type="binding site" evidence="9">
    <location>
        <position position="394"/>
    </location>
    <ligand>
        <name>substrate</name>
    </ligand>
</feature>
<evidence type="ECO:0000256" key="4">
    <source>
        <dbReference type="ARBA" id="ARBA00023157"/>
    </source>
</evidence>
<evidence type="ECO:0000256" key="7">
    <source>
        <dbReference type="ARBA" id="ARBA00023326"/>
    </source>
</evidence>
<dbReference type="EC" id="3.2.1.-" evidence="12"/>
<dbReference type="Gene3D" id="3.20.20.40">
    <property type="entry name" value="1, 4-beta cellobiohydrolase"/>
    <property type="match status" value="1"/>
</dbReference>
<feature type="binding site" evidence="9">
    <location>
        <position position="362"/>
    </location>
    <ligand>
        <name>substrate</name>
    </ligand>
</feature>
<evidence type="ECO:0000256" key="9">
    <source>
        <dbReference type="PIRSR" id="PIRSR001100-2"/>
    </source>
</evidence>
<name>A0LR50_ACIC1</name>